<organism evidence="2 3">
    <name type="scientific">Tenacibaculum jejuense</name>
    <dbReference type="NCBI Taxonomy" id="584609"/>
    <lineage>
        <taxon>Bacteria</taxon>
        <taxon>Pseudomonadati</taxon>
        <taxon>Bacteroidota</taxon>
        <taxon>Flavobacteriia</taxon>
        <taxon>Flavobacteriales</taxon>
        <taxon>Flavobacteriaceae</taxon>
        <taxon>Tenacibaculum</taxon>
    </lineage>
</organism>
<dbReference type="AlphaFoldDB" id="A0A238UDK4"/>
<evidence type="ECO:0000313" key="2">
    <source>
        <dbReference type="EMBL" id="SNR17135.1"/>
    </source>
</evidence>
<evidence type="ECO:0008006" key="4">
    <source>
        <dbReference type="Google" id="ProtNLM"/>
    </source>
</evidence>
<accession>A0A238UDK4</accession>
<dbReference type="KEGG" id="tje:TJEJU_3491"/>
<keyword evidence="1" id="KW-1133">Transmembrane helix</keyword>
<dbReference type="EMBL" id="LT899436">
    <property type="protein sequence ID" value="SNR17135.1"/>
    <property type="molecule type" value="Genomic_DNA"/>
</dbReference>
<keyword evidence="3" id="KW-1185">Reference proteome</keyword>
<name>A0A238UDK4_9FLAO</name>
<evidence type="ECO:0000313" key="3">
    <source>
        <dbReference type="Proteomes" id="UP000215214"/>
    </source>
</evidence>
<gene>
    <name evidence="2" type="ORF">TJEJU_3491</name>
</gene>
<sequence length="54" mass="6253">MFFKHHISMYFLSSTVEPVSLLILILAMFLGSKNIAKINKVQYRILSDLIKILI</sequence>
<feature type="transmembrane region" description="Helical" evidence="1">
    <location>
        <begin position="6"/>
        <end position="30"/>
    </location>
</feature>
<keyword evidence="1" id="KW-0472">Membrane</keyword>
<reference evidence="2 3" key="1">
    <citation type="submission" date="2017-07" db="EMBL/GenBank/DDBJ databases">
        <authorList>
            <person name="Sun Z.S."/>
            <person name="Albrecht U."/>
            <person name="Echele G."/>
            <person name="Lee C.C."/>
        </authorList>
    </citation>
    <scope>NUCLEOTIDE SEQUENCE [LARGE SCALE GENOMIC DNA]</scope>
    <source>
        <strain evidence="3">type strain: KCTC 22618</strain>
    </source>
</reference>
<evidence type="ECO:0000256" key="1">
    <source>
        <dbReference type="SAM" id="Phobius"/>
    </source>
</evidence>
<dbReference type="Proteomes" id="UP000215214">
    <property type="component" value="Chromosome TJEJU"/>
</dbReference>
<proteinExistence type="predicted"/>
<keyword evidence="1" id="KW-0812">Transmembrane</keyword>
<protein>
    <recommendedName>
        <fullName evidence="4">Permease</fullName>
    </recommendedName>
</protein>